<dbReference type="Proteomes" id="UP000218968">
    <property type="component" value="Chromosome"/>
</dbReference>
<dbReference type="KEGG" id="lum:CNR27_02820"/>
<organism evidence="1 2">
    <name type="scientific">Luteimonas chenhongjianii</name>
    <dbReference type="NCBI Taxonomy" id="2006110"/>
    <lineage>
        <taxon>Bacteria</taxon>
        <taxon>Pseudomonadati</taxon>
        <taxon>Pseudomonadota</taxon>
        <taxon>Gammaproteobacteria</taxon>
        <taxon>Lysobacterales</taxon>
        <taxon>Lysobacteraceae</taxon>
        <taxon>Luteimonas</taxon>
    </lineage>
</organism>
<accession>A0A290XBK0</accession>
<name>A0A290XBK0_9GAMM</name>
<dbReference type="AlphaFoldDB" id="A0A290XBK0"/>
<reference evidence="2" key="1">
    <citation type="submission" date="2017-09" db="EMBL/GenBank/DDBJ databases">
        <title>Luteimonas liuhanmingii sp.nov., isolated from the intestinal contents of Tibetan Plateau Pika in Yushu, Qinghai Province, China.</title>
        <authorList>
            <person name="Gui Z."/>
        </authorList>
    </citation>
    <scope>NUCLEOTIDE SEQUENCE [LARGE SCALE GENOMIC DNA]</scope>
    <source>
        <strain evidence="2">100111</strain>
    </source>
</reference>
<protein>
    <submittedName>
        <fullName evidence="1">Uncharacterized protein</fullName>
    </submittedName>
</protein>
<evidence type="ECO:0000313" key="2">
    <source>
        <dbReference type="Proteomes" id="UP000218968"/>
    </source>
</evidence>
<dbReference type="EMBL" id="CP023406">
    <property type="protein sequence ID" value="ATD66517.1"/>
    <property type="molecule type" value="Genomic_DNA"/>
</dbReference>
<evidence type="ECO:0000313" key="1">
    <source>
        <dbReference type="EMBL" id="ATD66517.1"/>
    </source>
</evidence>
<gene>
    <name evidence="1" type="ORF">CNR27_02820</name>
</gene>
<sequence>MTAPAASPAGEYARSGARVGTLELRDAGNGEWTIRLQGGGAPIEGAGMVADCELHARGTREGDRIQANVVPFDSTLMSVTTADLQRRPSAVTVTLEGDAAIVDTDFALCAMQADLNGRYVRRAAR</sequence>
<keyword evidence="2" id="KW-1185">Reference proteome</keyword>
<proteinExistence type="predicted"/>